<accession>A0A1F5X4W0</accession>
<evidence type="ECO:0000313" key="1">
    <source>
        <dbReference type="EMBL" id="OGF82924.1"/>
    </source>
</evidence>
<name>A0A1F5X4W0_9BACT</name>
<proteinExistence type="predicted"/>
<dbReference type="AlphaFoldDB" id="A0A1F5X4W0"/>
<dbReference type="Proteomes" id="UP000178684">
    <property type="component" value="Unassembled WGS sequence"/>
</dbReference>
<protein>
    <submittedName>
        <fullName evidence="1">Uncharacterized protein</fullName>
    </submittedName>
</protein>
<gene>
    <name evidence="1" type="ORF">A3B18_03945</name>
</gene>
<comment type="caution">
    <text evidence="1">The sequence shown here is derived from an EMBL/GenBank/DDBJ whole genome shotgun (WGS) entry which is preliminary data.</text>
</comment>
<dbReference type="EMBL" id="MFIE01000009">
    <property type="protein sequence ID" value="OGF82924.1"/>
    <property type="molecule type" value="Genomic_DNA"/>
</dbReference>
<evidence type="ECO:0000313" key="2">
    <source>
        <dbReference type="Proteomes" id="UP000178684"/>
    </source>
</evidence>
<sequence length="84" mass="9269">MQTNGAPRKVADEIFGQLQKAGRNARLRVTGVDGKEKRKRVFKITVLDARYGLQIFVVGLVGGILLEGNGERSIEEMKRVASLN</sequence>
<organism evidence="1 2">
    <name type="scientific">Candidatus Giovannonibacteria bacterium RIFCSPLOWO2_01_FULL_46_13</name>
    <dbReference type="NCBI Taxonomy" id="1798352"/>
    <lineage>
        <taxon>Bacteria</taxon>
        <taxon>Candidatus Giovannoniibacteriota</taxon>
    </lineage>
</organism>
<reference evidence="1 2" key="1">
    <citation type="journal article" date="2016" name="Nat. Commun.">
        <title>Thousands of microbial genomes shed light on interconnected biogeochemical processes in an aquifer system.</title>
        <authorList>
            <person name="Anantharaman K."/>
            <person name="Brown C.T."/>
            <person name="Hug L.A."/>
            <person name="Sharon I."/>
            <person name="Castelle C.J."/>
            <person name="Probst A.J."/>
            <person name="Thomas B.C."/>
            <person name="Singh A."/>
            <person name="Wilkins M.J."/>
            <person name="Karaoz U."/>
            <person name="Brodie E.L."/>
            <person name="Williams K.H."/>
            <person name="Hubbard S.S."/>
            <person name="Banfield J.F."/>
        </authorList>
    </citation>
    <scope>NUCLEOTIDE SEQUENCE [LARGE SCALE GENOMIC DNA]</scope>
</reference>